<evidence type="ECO:0000256" key="5">
    <source>
        <dbReference type="ARBA" id="ARBA00022475"/>
    </source>
</evidence>
<feature type="transmembrane region" description="Helical" evidence="10">
    <location>
        <begin position="39"/>
        <end position="66"/>
    </location>
</feature>
<evidence type="ECO:0000256" key="3">
    <source>
        <dbReference type="ARBA" id="ARBA00009843"/>
    </source>
</evidence>
<dbReference type="InterPro" id="IPR004680">
    <property type="entry name" value="Cit_transptr-like_dom"/>
</dbReference>
<dbReference type="Proteomes" id="UP000198702">
    <property type="component" value="Unassembled WGS sequence"/>
</dbReference>
<reference evidence="12 13" key="1">
    <citation type="submission" date="2016-10" db="EMBL/GenBank/DDBJ databases">
        <authorList>
            <person name="Varghese N."/>
            <person name="Submissions S."/>
        </authorList>
    </citation>
    <scope>NUCLEOTIDE SEQUENCE [LARGE SCALE GENOMIC DNA]</scope>
    <source>
        <strain evidence="12 13">UNC380MFSha3.1</strain>
    </source>
</reference>
<evidence type="ECO:0000256" key="2">
    <source>
        <dbReference type="ARBA" id="ARBA00006433"/>
    </source>
</evidence>
<feature type="transmembrane region" description="Helical" evidence="10">
    <location>
        <begin position="225"/>
        <end position="244"/>
    </location>
</feature>
<feature type="transmembrane region" description="Helical" evidence="10">
    <location>
        <begin position="78"/>
        <end position="97"/>
    </location>
</feature>
<accession>A0A7Z7CWK2</accession>
<feature type="transmembrane region" description="Helical" evidence="10">
    <location>
        <begin position="202"/>
        <end position="219"/>
    </location>
</feature>
<feature type="transmembrane region" description="Helical" evidence="10">
    <location>
        <begin position="256"/>
        <end position="279"/>
    </location>
</feature>
<proteinExistence type="inferred from homology"/>
<keyword evidence="4" id="KW-0813">Transport</keyword>
<keyword evidence="5" id="KW-1003">Cell membrane</keyword>
<evidence type="ECO:0000256" key="10">
    <source>
        <dbReference type="SAM" id="Phobius"/>
    </source>
</evidence>
<keyword evidence="9 10" id="KW-0472">Membrane</keyword>
<dbReference type="Pfam" id="PF03600">
    <property type="entry name" value="CitMHS"/>
    <property type="match status" value="1"/>
</dbReference>
<keyword evidence="7" id="KW-0059">Arsenical resistance</keyword>
<keyword evidence="6 10" id="KW-0812">Transmembrane</keyword>
<sequence length="386" mass="39671">MMDAVKLAVVGAALLLLGGAAVAFGVLPVDDALAVAERVWPILLFVVAVTIVAELAAVAGVFDALAARLARLARGRTLVLWLLIVALAVAATAFLSLDTTAVLLTPVVVAVARANGLPALPFAFTTVWLANTASLLLPVSNLTNLLAAHRLGGADAGDFLALLGPSAVVAIVVTVALLLLIHRRSLRGRYAPAPPPHLVDRRLLTVSAVVVAVMVPLLVSGLPPWMPAALAALVLAGVFAWRSPDVLRVGLVPWQLLVFASGLFLAVAAAQALGWGAVLATAAGSGDDLLALWRLAGAGMLGANVADNLPAYLAFEGTADSPARLAALLIGVNAGPLITPWASLATLLWHQRLHAVGVDVPWRTYILWGLLAAPLVVGLAVIPLAR</sequence>
<evidence type="ECO:0000313" key="12">
    <source>
        <dbReference type="EMBL" id="SFI33129.1"/>
    </source>
</evidence>
<feature type="transmembrane region" description="Helical" evidence="10">
    <location>
        <begin position="159"/>
        <end position="181"/>
    </location>
</feature>
<name>A0A7Z7CWK2_9MICO</name>
<evidence type="ECO:0000256" key="6">
    <source>
        <dbReference type="ARBA" id="ARBA00022692"/>
    </source>
</evidence>
<evidence type="ECO:0000256" key="4">
    <source>
        <dbReference type="ARBA" id="ARBA00022448"/>
    </source>
</evidence>
<evidence type="ECO:0000256" key="7">
    <source>
        <dbReference type="ARBA" id="ARBA00022849"/>
    </source>
</evidence>
<feature type="domain" description="Citrate transporter-like" evidence="11">
    <location>
        <begin position="12"/>
        <end position="324"/>
    </location>
</feature>
<feature type="transmembrane region" description="Helical" evidence="10">
    <location>
        <begin position="291"/>
        <end position="313"/>
    </location>
</feature>
<dbReference type="InterPro" id="IPR000802">
    <property type="entry name" value="Arsenical_pump_ArsB"/>
</dbReference>
<dbReference type="PRINTS" id="PR00758">
    <property type="entry name" value="ARSENICPUMP"/>
</dbReference>
<evidence type="ECO:0000256" key="9">
    <source>
        <dbReference type="ARBA" id="ARBA00023136"/>
    </source>
</evidence>
<protein>
    <submittedName>
        <fullName evidence="12">Arsenite efflux membrane protein ArsB</fullName>
    </submittedName>
</protein>
<organism evidence="12 13">
    <name type="scientific">Microbacterium saccharophilum</name>
    <dbReference type="NCBI Taxonomy" id="1213358"/>
    <lineage>
        <taxon>Bacteria</taxon>
        <taxon>Bacillati</taxon>
        <taxon>Actinomycetota</taxon>
        <taxon>Actinomycetes</taxon>
        <taxon>Micrococcales</taxon>
        <taxon>Microbacteriaceae</taxon>
        <taxon>Microbacterium</taxon>
    </lineage>
</organism>
<feature type="transmembrane region" description="Helical" evidence="10">
    <location>
        <begin position="325"/>
        <end position="345"/>
    </location>
</feature>
<evidence type="ECO:0000313" key="13">
    <source>
        <dbReference type="Proteomes" id="UP000198702"/>
    </source>
</evidence>
<dbReference type="GO" id="GO:0046685">
    <property type="term" value="P:response to arsenic-containing substance"/>
    <property type="evidence" value="ECO:0007669"/>
    <property type="project" value="UniProtKB-KW"/>
</dbReference>
<gene>
    <name evidence="12" type="ORF">SAMN04487751_1181</name>
</gene>
<dbReference type="GO" id="GO:0015105">
    <property type="term" value="F:arsenite transmembrane transporter activity"/>
    <property type="evidence" value="ECO:0007669"/>
    <property type="project" value="InterPro"/>
</dbReference>
<comment type="similarity">
    <text evidence="3">Belongs to the CitM (TC 2.A.11) transporter family.</text>
</comment>
<evidence type="ECO:0000256" key="8">
    <source>
        <dbReference type="ARBA" id="ARBA00022989"/>
    </source>
</evidence>
<dbReference type="AlphaFoldDB" id="A0A7Z7CWK2"/>
<comment type="similarity">
    <text evidence="2">Belongs to the ArsB family.</text>
</comment>
<feature type="transmembrane region" description="Helical" evidence="10">
    <location>
        <begin position="365"/>
        <end position="385"/>
    </location>
</feature>
<dbReference type="GO" id="GO:0005886">
    <property type="term" value="C:plasma membrane"/>
    <property type="evidence" value="ECO:0007669"/>
    <property type="project" value="UniProtKB-SubCell"/>
</dbReference>
<comment type="subcellular location">
    <subcellularLocation>
        <location evidence="1">Cell membrane</location>
        <topology evidence="1">Multi-pass membrane protein</topology>
    </subcellularLocation>
</comment>
<evidence type="ECO:0000259" key="11">
    <source>
        <dbReference type="Pfam" id="PF03600"/>
    </source>
</evidence>
<evidence type="ECO:0000256" key="1">
    <source>
        <dbReference type="ARBA" id="ARBA00004651"/>
    </source>
</evidence>
<comment type="caution">
    <text evidence="12">The sequence shown here is derived from an EMBL/GenBank/DDBJ whole genome shotgun (WGS) entry which is preliminary data.</text>
</comment>
<keyword evidence="8 10" id="KW-1133">Transmembrane helix</keyword>
<dbReference type="EMBL" id="FOQZ01000001">
    <property type="protein sequence ID" value="SFI33129.1"/>
    <property type="molecule type" value="Genomic_DNA"/>
</dbReference>
<dbReference type="PANTHER" id="PTHR43302">
    <property type="entry name" value="TRANSPORTER ARSB-RELATED"/>
    <property type="match status" value="1"/>
</dbReference>
<dbReference type="PANTHER" id="PTHR43302:SF5">
    <property type="entry name" value="TRANSPORTER ARSB-RELATED"/>
    <property type="match status" value="1"/>
</dbReference>